<keyword evidence="5" id="KW-0460">Magnesium</keyword>
<reference evidence="11 12" key="1">
    <citation type="journal article" date="2017" name="Genome Biol. Evol.">
        <title>Phytophthora megakarya and P. palmivora, closely related causal agents of cacao black pod rot, underwent increases in genome sizes and gene numbers by different mechanisms.</title>
        <authorList>
            <person name="Ali S.S."/>
            <person name="Shao J."/>
            <person name="Lary D.J."/>
            <person name="Kronmiller B."/>
            <person name="Shen D."/>
            <person name="Strem M.D."/>
            <person name="Amoako-Attah I."/>
            <person name="Akrofi A.Y."/>
            <person name="Begoude B.A."/>
            <person name="Ten Hoopen G.M."/>
            <person name="Coulibaly K."/>
            <person name="Kebe B.I."/>
            <person name="Melnick R.L."/>
            <person name="Guiltinan M.J."/>
            <person name="Tyler B.M."/>
            <person name="Meinhardt L.W."/>
            <person name="Bailey B.A."/>
        </authorList>
    </citation>
    <scope>NUCLEOTIDE SEQUENCE [LARGE SCALE GENOMIC DNA]</scope>
    <source>
        <strain evidence="12">sbr112.9</strain>
    </source>
</reference>
<evidence type="ECO:0000256" key="1">
    <source>
        <dbReference type="ARBA" id="ARBA00022722"/>
    </source>
</evidence>
<dbReference type="InterPro" id="IPR012337">
    <property type="entry name" value="RNaseH-like_sf"/>
</dbReference>
<keyword evidence="4" id="KW-0378">Hydrolase</keyword>
<dbReference type="InterPro" id="IPR001584">
    <property type="entry name" value="Integrase_cat-core"/>
</dbReference>
<sequence>MELNFCATHAYTPEENAFVEKLNGVLVNKTRTAMQAADMPTALWPEALQYIVEIDNMSATRALNGRTPFEKLHGKKPDLNKVRVCGAIGFVYVAKRKNKLSSKAEPALLLGVSRTVPGYRLLHLRTGKIVEACDVQFREDVTVGKKYLSALLVGRHNSSITFQFVAEEGVHEGASRTVVNSLPDSVTSSYRELVDG</sequence>
<gene>
    <name evidence="11" type="ORF">PHPALM_13865</name>
</gene>
<dbReference type="Pfam" id="PF25597">
    <property type="entry name" value="SH3_retrovirus"/>
    <property type="match status" value="1"/>
</dbReference>
<organism evidence="11 12">
    <name type="scientific">Phytophthora palmivora</name>
    <dbReference type="NCBI Taxonomy" id="4796"/>
    <lineage>
        <taxon>Eukaryota</taxon>
        <taxon>Sar</taxon>
        <taxon>Stramenopiles</taxon>
        <taxon>Oomycota</taxon>
        <taxon>Peronosporomycetes</taxon>
        <taxon>Peronosporales</taxon>
        <taxon>Peronosporaceae</taxon>
        <taxon>Phytophthora</taxon>
    </lineage>
</organism>
<dbReference type="EMBL" id="NCKW01007818">
    <property type="protein sequence ID" value="POM69813.1"/>
    <property type="molecule type" value="Genomic_DNA"/>
</dbReference>
<keyword evidence="12" id="KW-1185">Reference proteome</keyword>
<keyword evidence="2" id="KW-0479">Metal-binding</keyword>
<name>A0A2P4XW80_9STRA</name>
<evidence type="ECO:0000256" key="6">
    <source>
        <dbReference type="ARBA" id="ARBA00022908"/>
    </source>
</evidence>
<dbReference type="GO" id="GO:0004519">
    <property type="term" value="F:endonuclease activity"/>
    <property type="evidence" value="ECO:0007669"/>
    <property type="project" value="UniProtKB-KW"/>
</dbReference>
<evidence type="ECO:0000256" key="8">
    <source>
        <dbReference type="ARBA" id="ARBA00022932"/>
    </source>
</evidence>
<keyword evidence="8" id="KW-0808">Transferase</keyword>
<dbReference type="OrthoDB" id="120988at2759"/>
<evidence type="ECO:0000256" key="4">
    <source>
        <dbReference type="ARBA" id="ARBA00022801"/>
    </source>
</evidence>
<dbReference type="GO" id="GO:0006310">
    <property type="term" value="P:DNA recombination"/>
    <property type="evidence" value="ECO:0007669"/>
    <property type="project" value="UniProtKB-KW"/>
</dbReference>
<dbReference type="InterPro" id="IPR036397">
    <property type="entry name" value="RNaseH_sf"/>
</dbReference>
<dbReference type="GO" id="GO:0016787">
    <property type="term" value="F:hydrolase activity"/>
    <property type="evidence" value="ECO:0007669"/>
    <property type="project" value="UniProtKB-KW"/>
</dbReference>
<dbReference type="GO" id="GO:0003964">
    <property type="term" value="F:RNA-directed DNA polymerase activity"/>
    <property type="evidence" value="ECO:0007669"/>
    <property type="project" value="UniProtKB-KW"/>
</dbReference>
<keyword evidence="1" id="KW-0540">Nuclease</keyword>
<dbReference type="InterPro" id="IPR039537">
    <property type="entry name" value="Retrotran_Ty1/copia-like"/>
</dbReference>
<evidence type="ECO:0000256" key="9">
    <source>
        <dbReference type="ARBA" id="ARBA00023172"/>
    </source>
</evidence>
<dbReference type="SUPFAM" id="SSF53098">
    <property type="entry name" value="Ribonuclease H-like"/>
    <property type="match status" value="1"/>
</dbReference>
<evidence type="ECO:0000256" key="2">
    <source>
        <dbReference type="ARBA" id="ARBA00022723"/>
    </source>
</evidence>
<evidence type="ECO:0000256" key="3">
    <source>
        <dbReference type="ARBA" id="ARBA00022759"/>
    </source>
</evidence>
<dbReference type="GO" id="GO:0003887">
    <property type="term" value="F:DNA-directed DNA polymerase activity"/>
    <property type="evidence" value="ECO:0007669"/>
    <property type="project" value="UniProtKB-KW"/>
</dbReference>
<evidence type="ECO:0000313" key="12">
    <source>
        <dbReference type="Proteomes" id="UP000237271"/>
    </source>
</evidence>
<protein>
    <submittedName>
        <fullName evidence="11">Copia-type Polyprotein</fullName>
    </submittedName>
</protein>
<dbReference type="PANTHER" id="PTHR42648">
    <property type="entry name" value="TRANSPOSASE, PUTATIVE-RELATED"/>
    <property type="match status" value="1"/>
</dbReference>
<keyword evidence="8" id="KW-0548">Nucleotidyltransferase</keyword>
<dbReference type="AlphaFoldDB" id="A0A2P4XW80"/>
<keyword evidence="6" id="KW-0229">DNA integration</keyword>
<evidence type="ECO:0000256" key="7">
    <source>
        <dbReference type="ARBA" id="ARBA00022918"/>
    </source>
</evidence>
<evidence type="ECO:0000313" key="11">
    <source>
        <dbReference type="EMBL" id="POM69813.1"/>
    </source>
</evidence>
<dbReference type="GO" id="GO:0003676">
    <property type="term" value="F:nucleic acid binding"/>
    <property type="evidence" value="ECO:0007669"/>
    <property type="project" value="InterPro"/>
</dbReference>
<feature type="domain" description="Integrase catalytic" evidence="10">
    <location>
        <begin position="1"/>
        <end position="76"/>
    </location>
</feature>
<dbReference type="InterPro" id="IPR057670">
    <property type="entry name" value="SH3_retrovirus"/>
</dbReference>
<dbReference type="GO" id="GO:0015074">
    <property type="term" value="P:DNA integration"/>
    <property type="evidence" value="ECO:0007669"/>
    <property type="project" value="UniProtKB-KW"/>
</dbReference>
<dbReference type="Gene3D" id="3.30.420.10">
    <property type="entry name" value="Ribonuclease H-like superfamily/Ribonuclease H"/>
    <property type="match status" value="1"/>
</dbReference>
<evidence type="ECO:0000259" key="10">
    <source>
        <dbReference type="PROSITE" id="PS50994"/>
    </source>
</evidence>
<proteinExistence type="predicted"/>
<keyword evidence="3" id="KW-0255">Endonuclease</keyword>
<dbReference type="GO" id="GO:0046872">
    <property type="term" value="F:metal ion binding"/>
    <property type="evidence" value="ECO:0007669"/>
    <property type="project" value="UniProtKB-KW"/>
</dbReference>
<keyword evidence="7" id="KW-0695">RNA-directed DNA polymerase</keyword>
<keyword evidence="8" id="KW-0239">DNA-directed DNA polymerase</keyword>
<dbReference type="PROSITE" id="PS50994">
    <property type="entry name" value="INTEGRASE"/>
    <property type="match status" value="1"/>
</dbReference>
<dbReference type="Proteomes" id="UP000237271">
    <property type="component" value="Unassembled WGS sequence"/>
</dbReference>
<accession>A0A2P4XW80</accession>
<evidence type="ECO:0000256" key="5">
    <source>
        <dbReference type="ARBA" id="ARBA00022842"/>
    </source>
</evidence>
<keyword evidence="9" id="KW-0233">DNA recombination</keyword>
<dbReference type="PANTHER" id="PTHR42648:SF11">
    <property type="entry name" value="TRANSPOSON TY4-P GAG-POL POLYPROTEIN"/>
    <property type="match status" value="1"/>
</dbReference>
<comment type="caution">
    <text evidence="11">The sequence shown here is derived from an EMBL/GenBank/DDBJ whole genome shotgun (WGS) entry which is preliminary data.</text>
</comment>